<sequence length="52" mass="5782">MVEEEVVVEEWEDLAECGINSMETIAIAAITMITTMRTAWVLVRALPVIISC</sequence>
<organism evidence="1 2">
    <name type="scientific">Metallosphaera cuprina (strain Ar-4)</name>
    <dbReference type="NCBI Taxonomy" id="1006006"/>
    <lineage>
        <taxon>Archaea</taxon>
        <taxon>Thermoproteota</taxon>
        <taxon>Thermoprotei</taxon>
        <taxon>Sulfolobales</taxon>
        <taxon>Sulfolobaceae</taxon>
        <taxon>Metallosphaera</taxon>
    </lineage>
</organism>
<dbReference type="PATRIC" id="fig|1006006.8.peg.1050"/>
<dbReference type="EMBL" id="CP002656">
    <property type="protein sequence ID" value="AEB95161.1"/>
    <property type="molecule type" value="Genomic_DNA"/>
</dbReference>
<evidence type="ECO:0000313" key="2">
    <source>
        <dbReference type="Proteomes" id="UP000007812"/>
    </source>
</evidence>
<dbReference type="Proteomes" id="UP000007812">
    <property type="component" value="Chromosome"/>
</dbReference>
<name>F4G2W3_METCR</name>
<dbReference type="STRING" id="1006006.Mcup_1056"/>
<dbReference type="KEGG" id="mcn:Mcup_1056"/>
<proteinExistence type="predicted"/>
<keyword evidence="2" id="KW-1185">Reference proteome</keyword>
<reference evidence="1 2" key="1">
    <citation type="journal article" date="2011" name="J. Bacteriol.">
        <title>Complete genome sequence of Metallosphaera cuprina, a metal sulfide-oxidizing archaeon from a hot spring.</title>
        <authorList>
            <person name="Liu L.J."/>
            <person name="You X.Y."/>
            <person name="Zheng H."/>
            <person name="Wang S."/>
            <person name="Jiang C.Y."/>
            <person name="Liu S.J."/>
        </authorList>
    </citation>
    <scope>NUCLEOTIDE SEQUENCE [LARGE SCALE GENOMIC DNA]</scope>
    <source>
        <strain evidence="1 2">Ar-4</strain>
    </source>
</reference>
<accession>F4G2W3</accession>
<protein>
    <submittedName>
        <fullName evidence="1">Uncharacterized protein</fullName>
    </submittedName>
</protein>
<gene>
    <name evidence="1" type="ordered locus">Mcup_1056</name>
</gene>
<dbReference type="AlphaFoldDB" id="F4G2W3"/>
<dbReference type="HOGENOM" id="CLU_3075303_0_0_2"/>
<evidence type="ECO:0000313" key="1">
    <source>
        <dbReference type="EMBL" id="AEB95161.1"/>
    </source>
</evidence>